<sequence length="219" mass="24643">MKKTLTISALLFSTTAFSAAPTSPFPADQTTADKIVKACEKANDSEMCLKKQGVNVFERKNKGHDLVVYTTNGKAFTFKDEGESNDDGTFYSYREYVPSHHFHIINVQTPGESYNVLLSDNGKKIETSSFHLSPTKELGYSINIEANPSVKIYDLNTLQLIWQSPLHNKMPTYTDRGQWLKDGSLQFTWMCTGEKTVNTRFLKQNGKWMMDGKICASNG</sequence>
<feature type="chain" id="PRO_5045562294" evidence="1">
    <location>
        <begin position="19"/>
        <end position="219"/>
    </location>
</feature>
<gene>
    <name evidence="2" type="ORF">LIN78_00150</name>
</gene>
<keyword evidence="3" id="KW-1185">Reference proteome</keyword>
<dbReference type="EMBL" id="JAJBZT010000001">
    <property type="protein sequence ID" value="MCB6181966.1"/>
    <property type="molecule type" value="Genomic_DNA"/>
</dbReference>
<evidence type="ECO:0000313" key="2">
    <source>
        <dbReference type="EMBL" id="MCB6181966.1"/>
    </source>
</evidence>
<name>A0ABS8D187_9NEIS</name>
<accession>A0ABS8D187</accession>
<keyword evidence="1" id="KW-0732">Signal</keyword>
<dbReference type="RefSeq" id="WP_227177313.1">
    <property type="nucleotide sequence ID" value="NZ_JAJBZT010000001.1"/>
</dbReference>
<proteinExistence type="predicted"/>
<evidence type="ECO:0000313" key="3">
    <source>
        <dbReference type="Proteomes" id="UP001165395"/>
    </source>
</evidence>
<comment type="caution">
    <text evidence="2">The sequence shown here is derived from an EMBL/GenBank/DDBJ whole genome shotgun (WGS) entry which is preliminary data.</text>
</comment>
<protein>
    <submittedName>
        <fullName evidence="2">Uncharacterized protein</fullName>
    </submittedName>
</protein>
<evidence type="ECO:0000256" key="1">
    <source>
        <dbReference type="SAM" id="SignalP"/>
    </source>
</evidence>
<reference evidence="2" key="1">
    <citation type="submission" date="2021-10" db="EMBL/GenBank/DDBJ databases">
        <title>The complete genome sequence of Leeia sp. TBRC 13508.</title>
        <authorList>
            <person name="Charoenyingcharoen P."/>
            <person name="Yukphan P."/>
        </authorList>
    </citation>
    <scope>NUCLEOTIDE SEQUENCE</scope>
    <source>
        <strain evidence="2">TBRC 13508</strain>
    </source>
</reference>
<feature type="signal peptide" evidence="1">
    <location>
        <begin position="1"/>
        <end position="18"/>
    </location>
</feature>
<dbReference type="Proteomes" id="UP001165395">
    <property type="component" value="Unassembled WGS sequence"/>
</dbReference>
<organism evidence="2 3">
    <name type="scientific">Leeia speluncae</name>
    <dbReference type="NCBI Taxonomy" id="2884804"/>
    <lineage>
        <taxon>Bacteria</taxon>
        <taxon>Pseudomonadati</taxon>
        <taxon>Pseudomonadota</taxon>
        <taxon>Betaproteobacteria</taxon>
        <taxon>Neisseriales</taxon>
        <taxon>Leeiaceae</taxon>
        <taxon>Leeia</taxon>
    </lineage>
</organism>